<reference evidence="3 4" key="1">
    <citation type="submission" date="2018-11" db="EMBL/GenBank/DDBJ databases">
        <authorList>
            <person name="Li F."/>
        </authorList>
    </citation>
    <scope>NUCLEOTIDE SEQUENCE [LARGE SCALE GENOMIC DNA]</scope>
    <source>
        <strain evidence="3 4">Gsoil 097</strain>
    </source>
</reference>
<feature type="domain" description="RES" evidence="2">
    <location>
        <begin position="125"/>
        <end position="283"/>
    </location>
</feature>
<feature type="region of interest" description="Disordered" evidence="1">
    <location>
        <begin position="58"/>
        <end position="114"/>
    </location>
</feature>
<feature type="compositionally biased region" description="Basic residues" evidence="1">
    <location>
        <begin position="68"/>
        <end position="80"/>
    </location>
</feature>
<evidence type="ECO:0000313" key="3">
    <source>
        <dbReference type="EMBL" id="RNL62077.1"/>
    </source>
</evidence>
<dbReference type="Proteomes" id="UP000267128">
    <property type="component" value="Unassembled WGS sequence"/>
</dbReference>
<feature type="compositionally biased region" description="Gly residues" evidence="1">
    <location>
        <begin position="81"/>
        <end position="90"/>
    </location>
</feature>
<evidence type="ECO:0000256" key="1">
    <source>
        <dbReference type="SAM" id="MobiDB-lite"/>
    </source>
</evidence>
<feature type="compositionally biased region" description="Basic and acidic residues" evidence="1">
    <location>
        <begin position="96"/>
        <end position="107"/>
    </location>
</feature>
<gene>
    <name evidence="3" type="ORF">EFK50_09655</name>
</gene>
<sequence length="324" mass="34132">MRDRPGDAVGRRPLVVSRLAVHRRRSYPPRARTGAQGPARIGRLGGWCLADLGAPGPGRPVTPYGAPRGHRPAHGRRAGGARHGGVGGLTGSVTARADRGDTHHEQPLDPSGLAGFPARRISGTWYRCHADRGGADHGCWYFSSAGDPPAAFGRFDLPAPRGTCYVANTREAAVRERLGTQVVKRAGRMSVLEAVLTTQDGPVVVTEAGVSTTRSANLPVKAADRWITRSLWSGTGIYSITQDWAAAFDRAGFDSIVYPPRFTLGRSARSLAVFGPSGVPSRRRPAGASVPVTEVLAAARIEVVRPPVSAASSTLRATAPPPAL</sequence>
<name>A0A3N0CF40_9ACTN</name>
<dbReference type="EMBL" id="RJSE01000007">
    <property type="protein sequence ID" value="RNL62077.1"/>
    <property type="molecule type" value="Genomic_DNA"/>
</dbReference>
<dbReference type="Pfam" id="PF08808">
    <property type="entry name" value="RES"/>
    <property type="match status" value="1"/>
</dbReference>
<keyword evidence="4" id="KW-1185">Reference proteome</keyword>
<proteinExistence type="predicted"/>
<dbReference type="InterPro" id="IPR014914">
    <property type="entry name" value="RES_dom"/>
</dbReference>
<dbReference type="OrthoDB" id="4481222at2"/>
<organism evidence="3 4">
    <name type="scientific">Nocardioides marmoriginsengisoli</name>
    <dbReference type="NCBI Taxonomy" id="661483"/>
    <lineage>
        <taxon>Bacteria</taxon>
        <taxon>Bacillati</taxon>
        <taxon>Actinomycetota</taxon>
        <taxon>Actinomycetes</taxon>
        <taxon>Propionibacteriales</taxon>
        <taxon>Nocardioidaceae</taxon>
        <taxon>Nocardioides</taxon>
    </lineage>
</organism>
<accession>A0A3N0CF40</accession>
<evidence type="ECO:0000313" key="4">
    <source>
        <dbReference type="Proteomes" id="UP000267128"/>
    </source>
</evidence>
<comment type="caution">
    <text evidence="3">The sequence shown here is derived from an EMBL/GenBank/DDBJ whole genome shotgun (WGS) entry which is preliminary data.</text>
</comment>
<dbReference type="AlphaFoldDB" id="A0A3N0CF40"/>
<protein>
    <submittedName>
        <fullName evidence="3">RES domain-containing protein</fullName>
    </submittedName>
</protein>
<evidence type="ECO:0000259" key="2">
    <source>
        <dbReference type="Pfam" id="PF08808"/>
    </source>
</evidence>